<dbReference type="Pfam" id="PF13196">
    <property type="entry name" value="DUF4012"/>
    <property type="match status" value="1"/>
</dbReference>
<proteinExistence type="predicted"/>
<comment type="caution">
    <text evidence="2">The sequence shown here is derived from an EMBL/GenBank/DDBJ whole genome shotgun (WGS) entry which is preliminary data.</text>
</comment>
<keyword evidence="1" id="KW-0472">Membrane</keyword>
<organism evidence="2">
    <name type="scientific">candidate division WWE3 bacterium</name>
    <dbReference type="NCBI Taxonomy" id="2053526"/>
    <lineage>
        <taxon>Bacteria</taxon>
        <taxon>Katanobacteria</taxon>
    </lineage>
</organism>
<keyword evidence="1" id="KW-1133">Transmembrane helix</keyword>
<dbReference type="InterPro" id="IPR025101">
    <property type="entry name" value="DUF4012"/>
</dbReference>
<dbReference type="EMBL" id="DSPJ01000040">
    <property type="protein sequence ID" value="HEX61785.1"/>
    <property type="molecule type" value="Genomic_DNA"/>
</dbReference>
<accession>A0A831Z0T3</accession>
<name>A0A831Z0T3_UNCKA</name>
<gene>
    <name evidence="2" type="ORF">ENR01_01345</name>
</gene>
<feature type="transmembrane region" description="Helical" evidence="1">
    <location>
        <begin position="43"/>
        <end position="64"/>
    </location>
</feature>
<evidence type="ECO:0000256" key="1">
    <source>
        <dbReference type="SAM" id="Phobius"/>
    </source>
</evidence>
<dbReference type="AlphaFoldDB" id="A0A831Z0T3"/>
<protein>
    <submittedName>
        <fullName evidence="2">DUF4012 domain-containing protein</fullName>
    </submittedName>
</protein>
<keyword evidence="1" id="KW-0812">Transmembrane</keyword>
<evidence type="ECO:0000313" key="2">
    <source>
        <dbReference type="EMBL" id="HEX61785.1"/>
    </source>
</evidence>
<sequence>MELLDTAKNLNRFLPPPFRRKPSWRDRVRAFLIFPFKTRRRRIALGAVFLLLTAVTLVTSFYAFSFYQKIRPTSATVSYLKEGWEQKDFAKISASLEELEKGIDGLRTYYSLLYFLRLVPWLGSYYADGIHALNSLDLSVATGQAVLRALEPYRETLGLGAGFGEGITVEQRMENLLGTLPSLADDLDLVWANLGKIREELNRIDPNRYPDSFRGVRVRFWLQEAQNVLNETEPLISRGKEVLELAPALLGSPKRTYLVLLQNDAELRATGGFITGFSLVTVEGGRVADNQSHSGAYFAQTYPPELGSPPPMIGKYLNVRKWHFQDANLSPDFPISAQTILGVWEKSGFPPVAGVMAINTKIVADLLNVTGPIRIPGYDRDLSKTGLPEDCRQGGRDFTSVNLVCRLEYYVEKAPQGNVTTEERKAIFDKFSDALIQKISTSSAEIWPQLFDFVFRHLKEKNLLVYAVDAREEALIRDLGYAGEIKEYSGDYLHINDSNFGGLKSDLYMQEEVEQSLQRIENGIWRKTVKIKYYNPVPYDAWLSGNYRDFVRIYVPKGSQLVSVDGSIHIWTSPTTWATEIQNPAGWEEFGKTVFGAYFTLWPQVEGYVLTFVYDLPPSFAEAMEDSGEYRLLFQKQPGTNIGLVKVQIGDMMRSVDLTSDQEIKISIER</sequence>
<reference evidence="2" key="1">
    <citation type="journal article" date="2020" name="mSystems">
        <title>Genome- and Community-Level Interaction Insights into Carbon Utilization and Element Cycling Functions of Hydrothermarchaeota in Hydrothermal Sediment.</title>
        <authorList>
            <person name="Zhou Z."/>
            <person name="Liu Y."/>
            <person name="Xu W."/>
            <person name="Pan J."/>
            <person name="Luo Z.H."/>
            <person name="Li M."/>
        </authorList>
    </citation>
    <scope>NUCLEOTIDE SEQUENCE [LARGE SCALE GENOMIC DNA]</scope>
    <source>
        <strain evidence="2">SpSt-361</strain>
    </source>
</reference>